<dbReference type="Gene3D" id="3.40.50.800">
    <property type="entry name" value="Anticodon-binding domain"/>
    <property type="match status" value="1"/>
</dbReference>
<dbReference type="PANTHER" id="PTHR11451:SF44">
    <property type="entry name" value="THREONINE--TRNA LIGASE, CHLOROPLASTIC_MITOCHONDRIAL 2"/>
    <property type="match status" value="1"/>
</dbReference>
<dbReference type="PROSITE" id="PS51880">
    <property type="entry name" value="TGS"/>
    <property type="match status" value="1"/>
</dbReference>
<dbReference type="PANTHER" id="PTHR11451">
    <property type="entry name" value="THREONINE-TRNA LIGASE"/>
    <property type="match status" value="1"/>
</dbReference>
<keyword evidence="11 13" id="KW-0030">Aminoacyl-tRNA synthetase</keyword>
<feature type="region of interest" description="Catalytic" evidence="13">
    <location>
        <begin position="250"/>
        <end position="541"/>
    </location>
</feature>
<dbReference type="KEGG" id="dax:FDQ92_14420"/>
<evidence type="ECO:0000256" key="4">
    <source>
        <dbReference type="ARBA" id="ARBA00022598"/>
    </source>
</evidence>
<dbReference type="InterPro" id="IPR033728">
    <property type="entry name" value="ThrRS_core"/>
</dbReference>
<dbReference type="CDD" id="cd01667">
    <property type="entry name" value="TGS_ThrRS"/>
    <property type="match status" value="1"/>
</dbReference>
<dbReference type="InterPro" id="IPR036621">
    <property type="entry name" value="Anticodon-bd_dom_sf"/>
</dbReference>
<dbReference type="PRINTS" id="PR01047">
    <property type="entry name" value="TRNASYNTHTHR"/>
</dbReference>
<evidence type="ECO:0000256" key="7">
    <source>
        <dbReference type="ARBA" id="ARBA00022833"/>
    </source>
</evidence>
<evidence type="ECO:0000256" key="12">
    <source>
        <dbReference type="ARBA" id="ARBA00049515"/>
    </source>
</evidence>
<accession>A0A4P8LAB6</accession>
<protein>
    <recommendedName>
        <fullName evidence="13">Threonine--tRNA ligase</fullName>
        <ecNumber evidence="13">6.1.1.3</ecNumber>
    </recommendedName>
    <alternativeName>
        <fullName evidence="13">Threonyl-tRNA synthetase</fullName>
        <shortName evidence="13">ThrRS</shortName>
    </alternativeName>
</protein>
<dbReference type="Gene3D" id="3.10.20.30">
    <property type="match status" value="1"/>
</dbReference>
<dbReference type="Pfam" id="PF03129">
    <property type="entry name" value="HGTP_anticodon"/>
    <property type="match status" value="1"/>
</dbReference>
<feature type="domain" description="TGS" evidence="15">
    <location>
        <begin position="8"/>
        <end position="70"/>
    </location>
</feature>
<dbReference type="PROSITE" id="PS50862">
    <property type="entry name" value="AA_TRNA_LIGASE_II"/>
    <property type="match status" value="1"/>
</dbReference>
<dbReference type="AlphaFoldDB" id="A0A4P8LAB6"/>
<evidence type="ECO:0000256" key="10">
    <source>
        <dbReference type="ARBA" id="ARBA00022917"/>
    </source>
</evidence>
<evidence type="ECO:0000256" key="13">
    <source>
        <dbReference type="HAMAP-Rule" id="MF_00184"/>
    </source>
</evidence>
<keyword evidence="6 13" id="KW-0547">Nucleotide-binding</keyword>
<dbReference type="GO" id="GO:0005829">
    <property type="term" value="C:cytosol"/>
    <property type="evidence" value="ECO:0007669"/>
    <property type="project" value="TreeGrafter"/>
</dbReference>
<dbReference type="Gene3D" id="3.30.930.10">
    <property type="entry name" value="Bira Bifunctional Protein, Domain 2"/>
    <property type="match status" value="1"/>
</dbReference>
<dbReference type="SUPFAM" id="SSF52954">
    <property type="entry name" value="Class II aaRS ABD-related"/>
    <property type="match status" value="1"/>
</dbReference>
<evidence type="ECO:0000256" key="2">
    <source>
        <dbReference type="ARBA" id="ARBA00022490"/>
    </source>
</evidence>
<evidence type="ECO:0000256" key="11">
    <source>
        <dbReference type="ARBA" id="ARBA00023146"/>
    </source>
</evidence>
<evidence type="ECO:0000256" key="8">
    <source>
        <dbReference type="ARBA" id="ARBA00022840"/>
    </source>
</evidence>
<evidence type="ECO:0000259" key="14">
    <source>
        <dbReference type="PROSITE" id="PS50862"/>
    </source>
</evidence>
<keyword evidence="9 13" id="KW-0694">RNA-binding</keyword>
<proteinExistence type="inferred from homology"/>
<dbReference type="Proteomes" id="UP000298602">
    <property type="component" value="Chromosome"/>
</dbReference>
<dbReference type="GO" id="GO:0046872">
    <property type="term" value="F:metal ion binding"/>
    <property type="evidence" value="ECO:0007669"/>
    <property type="project" value="UniProtKB-KW"/>
</dbReference>
<feature type="domain" description="Aminoacyl-transfer RNA synthetases class-II family profile" evidence="14">
    <location>
        <begin position="250"/>
        <end position="541"/>
    </location>
</feature>
<dbReference type="GO" id="GO:0006435">
    <property type="term" value="P:threonyl-tRNA aminoacylation"/>
    <property type="evidence" value="ECO:0007669"/>
    <property type="project" value="UniProtKB-UniRule"/>
</dbReference>
<dbReference type="InterPro" id="IPR006195">
    <property type="entry name" value="aa-tRNA-synth_II"/>
</dbReference>
<keyword evidence="5 13" id="KW-0479">Metal-binding</keyword>
<dbReference type="InterPro" id="IPR002314">
    <property type="entry name" value="aa-tRNA-synt_IIb"/>
</dbReference>
<dbReference type="InterPro" id="IPR004095">
    <property type="entry name" value="TGS"/>
</dbReference>
<dbReference type="SUPFAM" id="SSF55681">
    <property type="entry name" value="Class II aaRS and biotin synthetases"/>
    <property type="match status" value="1"/>
</dbReference>
<dbReference type="FunFam" id="3.40.50.800:FF:000001">
    <property type="entry name" value="Threonine--tRNA ligase"/>
    <property type="match status" value="1"/>
</dbReference>
<dbReference type="InterPro" id="IPR012676">
    <property type="entry name" value="TGS-like"/>
</dbReference>
<dbReference type="CDD" id="cd00860">
    <property type="entry name" value="ThrRS_anticodon"/>
    <property type="match status" value="1"/>
</dbReference>
<feature type="binding site" evidence="13">
    <location>
        <position position="518"/>
    </location>
    <ligand>
        <name>Zn(2+)</name>
        <dbReference type="ChEBI" id="CHEBI:29105"/>
        <note>catalytic</note>
    </ligand>
</feature>
<keyword evidence="10 13" id="KW-0648">Protein biosynthesis</keyword>
<dbReference type="InterPro" id="IPR012947">
    <property type="entry name" value="tRNA_SAD"/>
</dbReference>
<evidence type="ECO:0000256" key="1">
    <source>
        <dbReference type="ARBA" id="ARBA00008226"/>
    </source>
</evidence>
<feature type="binding site" evidence="13">
    <location>
        <position position="342"/>
    </location>
    <ligand>
        <name>Zn(2+)</name>
        <dbReference type="ChEBI" id="CHEBI:29105"/>
        <note>catalytic</note>
    </ligand>
</feature>
<dbReference type="GO" id="GO:0005524">
    <property type="term" value="F:ATP binding"/>
    <property type="evidence" value="ECO:0007669"/>
    <property type="project" value="UniProtKB-UniRule"/>
</dbReference>
<comment type="catalytic activity">
    <reaction evidence="12 13">
        <text>tRNA(Thr) + L-threonine + ATP = L-threonyl-tRNA(Thr) + AMP + diphosphate + H(+)</text>
        <dbReference type="Rhea" id="RHEA:24624"/>
        <dbReference type="Rhea" id="RHEA-COMP:9670"/>
        <dbReference type="Rhea" id="RHEA-COMP:9704"/>
        <dbReference type="ChEBI" id="CHEBI:15378"/>
        <dbReference type="ChEBI" id="CHEBI:30616"/>
        <dbReference type="ChEBI" id="CHEBI:33019"/>
        <dbReference type="ChEBI" id="CHEBI:57926"/>
        <dbReference type="ChEBI" id="CHEBI:78442"/>
        <dbReference type="ChEBI" id="CHEBI:78534"/>
        <dbReference type="ChEBI" id="CHEBI:456215"/>
        <dbReference type="EC" id="6.1.1.3"/>
    </reaction>
</comment>
<reference evidence="16 17" key="1">
    <citation type="submission" date="2019-05" db="EMBL/GenBank/DDBJ databases">
        <title>The Complete Genome Sequence of the n-alkane-degrading Desulfoglaeba alkanexedens ALDC reveals multiple alkylsuccinate synthase gene clusters.</title>
        <authorList>
            <person name="Callaghan A.V."/>
            <person name="Davidova I.A."/>
            <person name="Duncan K.E."/>
            <person name="Morris B."/>
            <person name="McInerney M.J."/>
        </authorList>
    </citation>
    <scope>NUCLEOTIDE SEQUENCE [LARGE SCALE GENOMIC DNA]</scope>
    <source>
        <strain evidence="16 17">ALDC</strain>
    </source>
</reference>
<comment type="subunit">
    <text evidence="13">Homodimer.</text>
</comment>
<feature type="binding site" evidence="13">
    <location>
        <position position="393"/>
    </location>
    <ligand>
        <name>Zn(2+)</name>
        <dbReference type="ChEBI" id="CHEBI:29105"/>
        <note>catalytic</note>
    </ligand>
</feature>
<organism evidence="16 17">
    <name type="scientific">Desulfoglaeba alkanexedens ALDC</name>
    <dbReference type="NCBI Taxonomy" id="980445"/>
    <lineage>
        <taxon>Bacteria</taxon>
        <taxon>Pseudomonadati</taxon>
        <taxon>Thermodesulfobacteriota</taxon>
        <taxon>Syntrophobacteria</taxon>
        <taxon>Syntrophobacterales</taxon>
        <taxon>Syntrophobacteraceae</taxon>
        <taxon>Desulfoglaeba</taxon>
    </lineage>
</organism>
<evidence type="ECO:0000256" key="3">
    <source>
        <dbReference type="ARBA" id="ARBA00022555"/>
    </source>
</evidence>
<evidence type="ECO:0000256" key="9">
    <source>
        <dbReference type="ARBA" id="ARBA00022884"/>
    </source>
</evidence>
<gene>
    <name evidence="13 16" type="primary">thrS</name>
    <name evidence="16" type="ORF">FDQ92_14420</name>
</gene>
<comment type="subcellular location">
    <subcellularLocation>
        <location evidence="13">Cytoplasm</location>
    </subcellularLocation>
</comment>
<evidence type="ECO:0000256" key="5">
    <source>
        <dbReference type="ARBA" id="ARBA00022723"/>
    </source>
</evidence>
<dbReference type="SUPFAM" id="SSF81271">
    <property type="entry name" value="TGS-like"/>
    <property type="match status" value="1"/>
</dbReference>
<dbReference type="NCBIfam" id="TIGR00418">
    <property type="entry name" value="thrS"/>
    <property type="match status" value="1"/>
</dbReference>
<dbReference type="InterPro" id="IPR002320">
    <property type="entry name" value="Thr-tRNA-ligase_IIa"/>
</dbReference>
<dbReference type="InterPro" id="IPR018163">
    <property type="entry name" value="Thr/Ala-tRNA-synth_IIc_edit"/>
</dbReference>
<dbReference type="GO" id="GO:0000049">
    <property type="term" value="F:tRNA binding"/>
    <property type="evidence" value="ECO:0007669"/>
    <property type="project" value="UniProtKB-KW"/>
</dbReference>
<dbReference type="CDD" id="cd00771">
    <property type="entry name" value="ThrRS_core"/>
    <property type="match status" value="1"/>
</dbReference>
<keyword evidence="3 13" id="KW-0820">tRNA-binding</keyword>
<dbReference type="InterPro" id="IPR012675">
    <property type="entry name" value="Beta-grasp_dom_sf"/>
</dbReference>
<dbReference type="GO" id="GO:0004829">
    <property type="term" value="F:threonine-tRNA ligase activity"/>
    <property type="evidence" value="ECO:0007669"/>
    <property type="project" value="UniProtKB-UniRule"/>
</dbReference>
<evidence type="ECO:0000313" key="17">
    <source>
        <dbReference type="Proteomes" id="UP000298602"/>
    </source>
</evidence>
<dbReference type="FunFam" id="3.30.930.10:FF:000002">
    <property type="entry name" value="Threonine--tRNA ligase"/>
    <property type="match status" value="1"/>
</dbReference>
<dbReference type="EC" id="6.1.1.3" evidence="13"/>
<keyword evidence="4 13" id="KW-0436">Ligase</keyword>
<sequence>MTTQPVESLETVKIEFPGGERRDFPKGTTVKEVLAAAGGKPDGWVAAKVNGRLVDLAAPITEGAMVEAVRIDSPEGLEILRHSASHVMAQAVKKLFPEAKVAIGPAIENGFYYDFQVDRPFTTEDLEKIEAAMKEIIQARIPFRRRELPREEAIRLFEQRKETYKVELLQELEAPTVSIYEQGDFVDLCRGPHVPDTGFIKAYKLISVAGAYWRGDERNVMLQRIYGTAFPDGKALKKYLNFLEEAQRRDHRRLGRELDLFSFSDEVGAGMVIYHPKGALLRHILEAFEKREHLKRGYQMVIGPTLLKTELWKRSGHFDNYRENMYFTEIDNQSYGIKPMNCLAHMLIYKSKVRSYRDLPIRYFELGTVHRHEKSGVLHGLLRVRQFTQDDAHILCMPEQLNAEIQAIIDFVIEVMDLFGFSYEMEVSTRPEKSIGTEEDWERATRALIGALEGKGLPYTICHGEGAFYGPKIDVKLKDALERRWQCATIQCDFTLPERFDLTYVGADGERHRPVMLHRVILGALERFIGVLIEHYAGAFPSWLAPVQAVVVTVTDRQLEFARNVHAELRALGVRVELDERNEKLGFKIREAQMQKIPYMLVVGDQEVEAGGVRPRRRDGKSLDITTPREFAELLEQECREATGGRVGLGMI</sequence>
<dbReference type="Pfam" id="PF07973">
    <property type="entry name" value="tRNA_SAD"/>
    <property type="match status" value="1"/>
</dbReference>
<name>A0A4P8LAB6_9BACT</name>
<dbReference type="FunFam" id="3.30.980.10:FF:000005">
    <property type="entry name" value="Threonyl-tRNA synthetase, mitochondrial"/>
    <property type="match status" value="1"/>
</dbReference>
<dbReference type="Gene3D" id="3.30.54.20">
    <property type="match status" value="1"/>
</dbReference>
<dbReference type="OrthoDB" id="9802304at2"/>
<dbReference type="SMART" id="SM00863">
    <property type="entry name" value="tRNA_SAD"/>
    <property type="match status" value="1"/>
</dbReference>
<evidence type="ECO:0000313" key="16">
    <source>
        <dbReference type="EMBL" id="QCQ23592.1"/>
    </source>
</evidence>
<keyword evidence="17" id="KW-1185">Reference proteome</keyword>
<comment type="similarity">
    <text evidence="1 13">Belongs to the class-II aminoacyl-tRNA synthetase family.</text>
</comment>
<dbReference type="FunFam" id="3.30.54.20:FF:000002">
    <property type="entry name" value="Threonine--tRNA ligase"/>
    <property type="match status" value="1"/>
</dbReference>
<keyword evidence="8 13" id="KW-0067">ATP-binding</keyword>
<reference evidence="16 17" key="2">
    <citation type="submission" date="2019-05" db="EMBL/GenBank/DDBJ databases">
        <authorList>
            <person name="Suflita J.M."/>
            <person name="Marks C.R."/>
        </authorList>
    </citation>
    <scope>NUCLEOTIDE SEQUENCE [LARGE SCALE GENOMIC DNA]</scope>
    <source>
        <strain evidence="16 17">ALDC</strain>
    </source>
</reference>
<dbReference type="SUPFAM" id="SSF55186">
    <property type="entry name" value="ThrRS/AlaRS common domain"/>
    <property type="match status" value="1"/>
</dbReference>
<dbReference type="Pfam" id="PF00587">
    <property type="entry name" value="tRNA-synt_2b"/>
    <property type="match status" value="1"/>
</dbReference>
<keyword evidence="2 13" id="KW-0963">Cytoplasm</keyword>
<dbReference type="InterPro" id="IPR045864">
    <property type="entry name" value="aa-tRNA-synth_II/BPL/LPL"/>
</dbReference>
<evidence type="ECO:0000256" key="6">
    <source>
        <dbReference type="ARBA" id="ARBA00022741"/>
    </source>
</evidence>
<dbReference type="HAMAP" id="MF_00184">
    <property type="entry name" value="Thr_tRNA_synth"/>
    <property type="match status" value="1"/>
</dbReference>
<comment type="cofactor">
    <cofactor evidence="13">
        <name>Zn(2+)</name>
        <dbReference type="ChEBI" id="CHEBI:29105"/>
    </cofactor>
    <text evidence="13">Binds 1 zinc ion per subunit.</text>
</comment>
<dbReference type="InterPro" id="IPR004154">
    <property type="entry name" value="Anticodon-bd"/>
</dbReference>
<dbReference type="InterPro" id="IPR047246">
    <property type="entry name" value="ThrRS_anticodon"/>
</dbReference>
<keyword evidence="7 13" id="KW-0862">Zinc</keyword>
<dbReference type="Gene3D" id="3.30.980.10">
    <property type="entry name" value="Threonyl-trna Synthetase, Chain A, domain 2"/>
    <property type="match status" value="1"/>
</dbReference>
<evidence type="ECO:0000259" key="15">
    <source>
        <dbReference type="PROSITE" id="PS51880"/>
    </source>
</evidence>
<dbReference type="EMBL" id="CP040098">
    <property type="protein sequence ID" value="QCQ23592.1"/>
    <property type="molecule type" value="Genomic_DNA"/>
</dbReference>